<accession>A0A803KY39</accession>
<dbReference type="EnsemblPlants" id="AUR62003948-RA">
    <property type="protein sequence ID" value="AUR62003948-RA:cds"/>
    <property type="gene ID" value="AUR62003948"/>
</dbReference>
<dbReference type="PROSITE" id="PS00028">
    <property type="entry name" value="ZINC_FINGER_C2H2_1"/>
    <property type="match status" value="1"/>
</dbReference>
<reference evidence="3" key="1">
    <citation type="journal article" date="2017" name="Nature">
        <title>The genome of Chenopodium quinoa.</title>
        <authorList>
            <person name="Jarvis D.E."/>
            <person name="Ho Y.S."/>
            <person name="Lightfoot D.J."/>
            <person name="Schmoeckel S.M."/>
            <person name="Li B."/>
            <person name="Borm T.J.A."/>
            <person name="Ohyanagi H."/>
            <person name="Mineta K."/>
            <person name="Michell C.T."/>
            <person name="Saber N."/>
            <person name="Kharbatia N.M."/>
            <person name="Rupper R.R."/>
            <person name="Sharp A.R."/>
            <person name="Dally N."/>
            <person name="Boughton B.A."/>
            <person name="Woo Y.H."/>
            <person name="Gao G."/>
            <person name="Schijlen E.G.W.M."/>
            <person name="Guo X."/>
            <person name="Momin A.A."/>
            <person name="Negrao S."/>
            <person name="Al-Babili S."/>
            <person name="Gehring C."/>
            <person name="Roessner U."/>
            <person name="Jung C."/>
            <person name="Murphy K."/>
            <person name="Arold S.T."/>
            <person name="Gojobori T."/>
            <person name="van der Linden C.G."/>
            <person name="van Loo E.N."/>
            <person name="Jellen E.N."/>
            <person name="Maughan P.J."/>
            <person name="Tester M."/>
        </authorList>
    </citation>
    <scope>NUCLEOTIDE SEQUENCE [LARGE SCALE GENOMIC DNA]</scope>
    <source>
        <strain evidence="3">cv. PI 614886</strain>
    </source>
</reference>
<dbReference type="SMR" id="A0A803KY39"/>
<dbReference type="GO" id="GO:0008270">
    <property type="term" value="F:zinc ion binding"/>
    <property type="evidence" value="ECO:0007669"/>
    <property type="project" value="UniProtKB-KW"/>
</dbReference>
<reference evidence="3" key="2">
    <citation type="submission" date="2021-03" db="UniProtKB">
        <authorList>
            <consortium name="EnsemblPlants"/>
        </authorList>
    </citation>
    <scope>IDENTIFICATION</scope>
</reference>
<keyword evidence="1" id="KW-0479">Metal-binding</keyword>
<evidence type="ECO:0000313" key="3">
    <source>
        <dbReference type="EnsemblPlants" id="AUR62003948-RA:cds"/>
    </source>
</evidence>
<keyword evidence="4" id="KW-1185">Reference proteome</keyword>
<evidence type="ECO:0000313" key="4">
    <source>
        <dbReference type="Proteomes" id="UP000596660"/>
    </source>
</evidence>
<dbReference type="PANTHER" id="PTHR47593:SF8">
    <property type="entry name" value="OS12G0581900 PROTEIN"/>
    <property type="match status" value="1"/>
</dbReference>
<dbReference type="InterPro" id="IPR053266">
    <property type="entry name" value="Zinc_finger_protein_7"/>
</dbReference>
<evidence type="ECO:0000256" key="1">
    <source>
        <dbReference type="PROSITE-ProRule" id="PRU00042"/>
    </source>
</evidence>
<sequence>MVLEREDGRNQTVNNDQNEINVEIGNWLSLSFITAEADSDCGGTIKTFNCSFCQRKFFNSQTLGGHQNAHKRERGEARRHRLLMKEIKSVSPVCSVRVVRSLGIQPHSLIQKLVSRERLMSSESRYNEFSCGFGTTWSGNLYTCLKKIWRHWFGLEVFGIQNSSPLINS</sequence>
<dbReference type="InterPro" id="IPR013087">
    <property type="entry name" value="Znf_C2H2_type"/>
</dbReference>
<dbReference type="Gene3D" id="3.30.160.60">
    <property type="entry name" value="Classic Zinc Finger"/>
    <property type="match status" value="1"/>
</dbReference>
<evidence type="ECO:0000259" key="2">
    <source>
        <dbReference type="PROSITE" id="PS50157"/>
    </source>
</evidence>
<name>A0A803KY39_CHEQI</name>
<feature type="domain" description="C2H2-type" evidence="2">
    <location>
        <begin position="48"/>
        <end position="75"/>
    </location>
</feature>
<keyword evidence="1" id="KW-0862">Zinc</keyword>
<dbReference type="PANTHER" id="PTHR47593">
    <property type="entry name" value="ZINC FINGER PROTEIN 4-LIKE"/>
    <property type="match status" value="1"/>
</dbReference>
<dbReference type="AlphaFoldDB" id="A0A803KY39"/>
<dbReference type="PROSITE" id="PS50157">
    <property type="entry name" value="ZINC_FINGER_C2H2_2"/>
    <property type="match status" value="1"/>
</dbReference>
<dbReference type="Gramene" id="AUR62003948-RA">
    <property type="protein sequence ID" value="AUR62003948-RA:cds"/>
    <property type="gene ID" value="AUR62003948"/>
</dbReference>
<dbReference type="SUPFAM" id="SSF57667">
    <property type="entry name" value="beta-beta-alpha zinc fingers"/>
    <property type="match status" value="1"/>
</dbReference>
<dbReference type="Proteomes" id="UP000596660">
    <property type="component" value="Unplaced"/>
</dbReference>
<keyword evidence="1" id="KW-0863">Zinc-finger</keyword>
<proteinExistence type="predicted"/>
<organism evidence="3 4">
    <name type="scientific">Chenopodium quinoa</name>
    <name type="common">Quinoa</name>
    <dbReference type="NCBI Taxonomy" id="63459"/>
    <lineage>
        <taxon>Eukaryota</taxon>
        <taxon>Viridiplantae</taxon>
        <taxon>Streptophyta</taxon>
        <taxon>Embryophyta</taxon>
        <taxon>Tracheophyta</taxon>
        <taxon>Spermatophyta</taxon>
        <taxon>Magnoliopsida</taxon>
        <taxon>eudicotyledons</taxon>
        <taxon>Gunneridae</taxon>
        <taxon>Pentapetalae</taxon>
        <taxon>Caryophyllales</taxon>
        <taxon>Chenopodiaceae</taxon>
        <taxon>Chenopodioideae</taxon>
        <taxon>Atripliceae</taxon>
        <taxon>Chenopodium</taxon>
    </lineage>
</organism>
<dbReference type="InterPro" id="IPR036236">
    <property type="entry name" value="Znf_C2H2_sf"/>
</dbReference>
<protein>
    <recommendedName>
        <fullName evidence="2">C2H2-type domain-containing protein</fullName>
    </recommendedName>
</protein>